<dbReference type="RefSeq" id="WP_377698426.1">
    <property type="nucleotide sequence ID" value="NZ_JBHLWE010000024.1"/>
</dbReference>
<organism evidence="2 3">
    <name type="scientific">Paracoccus niistensis</name>
    <dbReference type="NCBI Taxonomy" id="632935"/>
    <lineage>
        <taxon>Bacteria</taxon>
        <taxon>Pseudomonadati</taxon>
        <taxon>Pseudomonadota</taxon>
        <taxon>Alphaproteobacteria</taxon>
        <taxon>Rhodobacterales</taxon>
        <taxon>Paracoccaceae</taxon>
        <taxon>Paracoccus</taxon>
    </lineage>
</organism>
<proteinExistence type="predicted"/>
<protein>
    <submittedName>
        <fullName evidence="2">VOC family protein</fullName>
    </submittedName>
</protein>
<evidence type="ECO:0000313" key="3">
    <source>
        <dbReference type="Proteomes" id="UP001589799"/>
    </source>
</evidence>
<dbReference type="InterPro" id="IPR004360">
    <property type="entry name" value="Glyas_Fos-R_dOase_dom"/>
</dbReference>
<dbReference type="Pfam" id="PF00903">
    <property type="entry name" value="Glyoxalase"/>
    <property type="match status" value="1"/>
</dbReference>
<dbReference type="Gene3D" id="3.10.180.10">
    <property type="entry name" value="2,3-Dihydroxybiphenyl 1,2-Dioxygenase, domain 1"/>
    <property type="match status" value="1"/>
</dbReference>
<dbReference type="SUPFAM" id="SSF54593">
    <property type="entry name" value="Glyoxalase/Bleomycin resistance protein/Dihydroxybiphenyl dioxygenase"/>
    <property type="match status" value="1"/>
</dbReference>
<dbReference type="PROSITE" id="PS51819">
    <property type="entry name" value="VOC"/>
    <property type="match status" value="1"/>
</dbReference>
<dbReference type="EMBL" id="JBHLWE010000024">
    <property type="protein sequence ID" value="MFC0340766.1"/>
    <property type="molecule type" value="Genomic_DNA"/>
</dbReference>
<sequence length="131" mass="14566">MQLDASQVTVMLPVRDLARARDFYERVLVLPTGEERLDGKVVYHCGGTEFALFPKAEGTKAEHTALSFRVDDIRAAIDQLESRGVVFSDYDLPGFRTVEHVCVLSSEKAAWFNDPEGNILCLHEDIPSPSA</sequence>
<gene>
    <name evidence="2" type="ORF">ACFFII_08315</name>
</gene>
<name>A0ABV6I3W6_9RHOB</name>
<keyword evidence="3" id="KW-1185">Reference proteome</keyword>
<reference evidence="2 3" key="1">
    <citation type="submission" date="2024-09" db="EMBL/GenBank/DDBJ databases">
        <authorList>
            <person name="Sun Q."/>
            <person name="Mori K."/>
        </authorList>
    </citation>
    <scope>NUCLEOTIDE SEQUENCE [LARGE SCALE GENOMIC DNA]</scope>
    <source>
        <strain evidence="2 3">KCTC 22789</strain>
    </source>
</reference>
<comment type="caution">
    <text evidence="2">The sequence shown here is derived from an EMBL/GenBank/DDBJ whole genome shotgun (WGS) entry which is preliminary data.</text>
</comment>
<dbReference type="Proteomes" id="UP001589799">
    <property type="component" value="Unassembled WGS sequence"/>
</dbReference>
<evidence type="ECO:0000259" key="1">
    <source>
        <dbReference type="PROSITE" id="PS51819"/>
    </source>
</evidence>
<evidence type="ECO:0000313" key="2">
    <source>
        <dbReference type="EMBL" id="MFC0340766.1"/>
    </source>
</evidence>
<dbReference type="InterPro" id="IPR029068">
    <property type="entry name" value="Glyas_Bleomycin-R_OHBP_Dase"/>
</dbReference>
<dbReference type="InterPro" id="IPR037523">
    <property type="entry name" value="VOC_core"/>
</dbReference>
<accession>A0ABV6I3W6</accession>
<feature type="domain" description="VOC" evidence="1">
    <location>
        <begin position="6"/>
        <end position="125"/>
    </location>
</feature>